<protein>
    <submittedName>
        <fullName evidence="2">Uncharacterized protein</fullName>
    </submittedName>
</protein>
<reference evidence="2" key="1">
    <citation type="submission" date="2020-05" db="EMBL/GenBank/DDBJ databases">
        <authorList>
            <person name="Chiriac C."/>
            <person name="Salcher M."/>
            <person name="Ghai R."/>
            <person name="Kavagutti S V."/>
        </authorList>
    </citation>
    <scope>NUCLEOTIDE SEQUENCE</scope>
</reference>
<dbReference type="EMBL" id="LR797355">
    <property type="protein sequence ID" value="CAB4205265.1"/>
    <property type="molecule type" value="Genomic_DNA"/>
</dbReference>
<feature type="compositionally biased region" description="Low complexity" evidence="1">
    <location>
        <begin position="278"/>
        <end position="287"/>
    </location>
</feature>
<organism evidence="2">
    <name type="scientific">uncultured Caudovirales phage</name>
    <dbReference type="NCBI Taxonomy" id="2100421"/>
    <lineage>
        <taxon>Viruses</taxon>
        <taxon>Duplodnaviria</taxon>
        <taxon>Heunggongvirae</taxon>
        <taxon>Uroviricota</taxon>
        <taxon>Caudoviricetes</taxon>
        <taxon>Peduoviridae</taxon>
        <taxon>Maltschvirus</taxon>
        <taxon>Maltschvirus maltsch</taxon>
    </lineage>
</organism>
<proteinExistence type="predicted"/>
<feature type="compositionally biased region" description="Gly residues" evidence="1">
    <location>
        <begin position="246"/>
        <end position="258"/>
    </location>
</feature>
<sequence>MNRFGIALLLVALTASPAHALESGRTWITLTDGSISMVPTGQDTSTAKVMLDGAPTLLAYTYASMTGLTSYPVGSIAWCSDCVASNPCFPSGTGAFARKEGTSNTAWNCARGNEIDQKLYCATDGGGVCSGGGTWSKPAIQFAAKTVTIRCMGGGGGGGGGGLAPASAQGGAGGGGGAGGSFCEATYAWDTIPSSLTVTVGAPTTTGGNGNTGTSAVPGSPGAQGNPSFVQSDGIEYCRARGGNQGNGGAGSSFGTGGVADSLPRPWGNYAGGQGKQASSPATSPACASAGPYSVPCGSVASSSDIVAPFGVATFAGGSGGGGGAAGNSAPTAGGDGGRSLSAGTAAGGAAGSGAAGTAGASFTTGLGSTAGKAGGGGGGGGGRSTAGVAGAGGAGGYPGGGGGGGGGHLSVTGNTSGAGGKGAGGYCEIITQG</sequence>
<accession>A0A6J5RPN3</accession>
<evidence type="ECO:0000256" key="1">
    <source>
        <dbReference type="SAM" id="MobiDB-lite"/>
    </source>
</evidence>
<evidence type="ECO:0000313" key="3">
    <source>
        <dbReference type="EMBL" id="CAB4205265.1"/>
    </source>
</evidence>
<gene>
    <name evidence="2" type="ORF">UFOVP1287_61</name>
    <name evidence="3" type="ORF">UFOVP1408_52</name>
</gene>
<name>A0A6J5RPN3_9CAUD</name>
<feature type="region of interest" description="Disordered" evidence="1">
    <location>
        <begin position="246"/>
        <end position="287"/>
    </location>
</feature>
<dbReference type="PRINTS" id="PR01228">
    <property type="entry name" value="EGGSHELL"/>
</dbReference>
<evidence type="ECO:0000313" key="2">
    <source>
        <dbReference type="EMBL" id="CAB4196236.1"/>
    </source>
</evidence>
<dbReference type="EMBL" id="LR797239">
    <property type="protein sequence ID" value="CAB4196236.1"/>
    <property type="molecule type" value="Genomic_DNA"/>
</dbReference>